<name>A0ABW2L7T1_9BACT</name>
<protein>
    <submittedName>
        <fullName evidence="2">Tetratricopeptide repeat protein</fullName>
    </submittedName>
</protein>
<keyword evidence="1" id="KW-0732">Signal</keyword>
<feature type="signal peptide" evidence="1">
    <location>
        <begin position="1"/>
        <end position="19"/>
    </location>
</feature>
<proteinExistence type="predicted"/>
<dbReference type="Gene3D" id="1.25.40.10">
    <property type="entry name" value="Tetratricopeptide repeat domain"/>
    <property type="match status" value="1"/>
</dbReference>
<keyword evidence="3" id="KW-1185">Reference proteome</keyword>
<evidence type="ECO:0000256" key="1">
    <source>
        <dbReference type="SAM" id="SignalP"/>
    </source>
</evidence>
<evidence type="ECO:0000313" key="2">
    <source>
        <dbReference type="EMBL" id="MFC7337146.1"/>
    </source>
</evidence>
<dbReference type="PANTHER" id="PTHR45588:SF1">
    <property type="entry name" value="WW DOMAIN-CONTAINING PROTEIN"/>
    <property type="match status" value="1"/>
</dbReference>
<sequence>MRKQMILIGVLATCALAVADEAKPDGKVPAVNAVLAEEVAKLPAPEAPKVGKGVVMAVTTSDPKAQEDVLRGLACVHGGWDYEGYRHFCEALKKDPDCLMAHVGVLLSLLQSDLVFAEEREAALDRLMALVDEGVGSDLEQRYAFGLVKLLRDGPGEAASSFAKMVEDYPNDPQAVLFNSLLGRSGYDETGDATPDQERAENELRAVVEKHPDVPYLLYGLLAIRAEAPNLNEDLPLARKLVEMAPEFPPYQHLLGHYEWRCGNHSAASAAFSKAAEMYAGWMEHTGLTFAGCPGWIKAECYRAVAMASMGDYESALAVAEAVGQIEVKPDDAAREGGRLLLWEGKTLAVRILMRRGGKGDLEGALKLLPTVEQAKAYGQKSLVVWSYQAYASVLAGRISVENKRLDDARGVSNDISELGGRFVQTRDLAVAAGERSPWLRSFKAMEVMASELRGLISMAGKKEDMGSAFNWFRAAADRQRLASLMMPPAVLLPMETRLGEYYMARQEWNKSIEILIAGQNLWPNDWELLHLLKTVFEKAGMKNDAADVEKRIEALHAD</sequence>
<organism evidence="2 3">
    <name type="scientific">Haloferula chungangensis</name>
    <dbReference type="NCBI Taxonomy" id="1048331"/>
    <lineage>
        <taxon>Bacteria</taxon>
        <taxon>Pseudomonadati</taxon>
        <taxon>Verrucomicrobiota</taxon>
        <taxon>Verrucomicrobiia</taxon>
        <taxon>Verrucomicrobiales</taxon>
        <taxon>Verrucomicrobiaceae</taxon>
        <taxon>Haloferula</taxon>
    </lineage>
</organism>
<accession>A0ABW2L7T1</accession>
<feature type="chain" id="PRO_5047501478" evidence="1">
    <location>
        <begin position="20"/>
        <end position="559"/>
    </location>
</feature>
<dbReference type="SUPFAM" id="SSF48452">
    <property type="entry name" value="TPR-like"/>
    <property type="match status" value="2"/>
</dbReference>
<reference evidence="3" key="1">
    <citation type="journal article" date="2019" name="Int. J. Syst. Evol. Microbiol.">
        <title>The Global Catalogue of Microorganisms (GCM) 10K type strain sequencing project: providing services to taxonomists for standard genome sequencing and annotation.</title>
        <authorList>
            <consortium name="The Broad Institute Genomics Platform"/>
            <consortium name="The Broad Institute Genome Sequencing Center for Infectious Disease"/>
            <person name="Wu L."/>
            <person name="Ma J."/>
        </authorList>
    </citation>
    <scope>NUCLEOTIDE SEQUENCE [LARGE SCALE GENOMIC DNA]</scope>
    <source>
        <strain evidence="3">CGMCC 4.1467</strain>
    </source>
</reference>
<dbReference type="PANTHER" id="PTHR45588">
    <property type="entry name" value="TPR DOMAIN-CONTAINING PROTEIN"/>
    <property type="match status" value="1"/>
</dbReference>
<dbReference type="EMBL" id="JBHTBS010000003">
    <property type="protein sequence ID" value="MFC7337146.1"/>
    <property type="molecule type" value="Genomic_DNA"/>
</dbReference>
<dbReference type="InterPro" id="IPR011990">
    <property type="entry name" value="TPR-like_helical_dom_sf"/>
</dbReference>
<evidence type="ECO:0000313" key="3">
    <source>
        <dbReference type="Proteomes" id="UP001596472"/>
    </source>
</evidence>
<dbReference type="Proteomes" id="UP001596472">
    <property type="component" value="Unassembled WGS sequence"/>
</dbReference>
<comment type="caution">
    <text evidence="2">The sequence shown here is derived from an EMBL/GenBank/DDBJ whole genome shotgun (WGS) entry which is preliminary data.</text>
</comment>
<gene>
    <name evidence="2" type="ORF">ACFQY0_08150</name>
</gene>